<name>Q38220_9VIRU</name>
<reference evidence="1" key="1">
    <citation type="journal article" date="1994" name="Gene">
        <title>Cloning, sequence and in vitro transcription/translation analysis of a 3.2-kb EcoRI-HindIII fragment of Leuconostoc oenos bacteriophage L10.</title>
        <authorList>
            <person name="Sutherland M."/>
            <person name="van Vuuren H.J."/>
            <person name="Howe M.M."/>
        </authorList>
    </citation>
    <scope>NUCLEOTIDE SEQUENCE</scope>
</reference>
<dbReference type="PIR" id="JC2573">
    <property type="entry name" value="JC2573"/>
</dbReference>
<organism evidence="1">
    <name type="scientific">Leuconostoc phage L10</name>
    <dbReference type="NCBI Taxonomy" id="33768"/>
    <lineage>
        <taxon>Viruses</taxon>
    </lineage>
</organism>
<dbReference type="EMBL" id="L13035">
    <property type="protein sequence ID" value="AAA66333.1"/>
    <property type="molecule type" value="Genomic_DNA"/>
</dbReference>
<proteinExistence type="predicted"/>
<dbReference type="InterPro" id="IPR008524">
    <property type="entry name" value="DUF806"/>
</dbReference>
<evidence type="ECO:0000313" key="1">
    <source>
        <dbReference type="EMBL" id="AAA66333.1"/>
    </source>
</evidence>
<sequence length="127" mass="14249">MSSVSDAVAIIKTTNLTWIDNVYPFVIPEEHLNDTDSTDCLVTENENSPTTYGDNEFKEMNQGVEIRLFYSLDFSQDADDCEIALMQAFNTAGWQITNADARYTDPDTGQAIKAIYVSHLKQIKEVA</sequence>
<protein>
    <submittedName>
        <fullName evidence="1">ORFI; NCBI gi: 806601</fullName>
    </submittedName>
</protein>
<dbReference type="Pfam" id="PF05657">
    <property type="entry name" value="DUF806"/>
    <property type="match status" value="1"/>
</dbReference>
<accession>Q38220</accession>